<dbReference type="Pfam" id="PF19420">
    <property type="entry name" value="DDAH_eukar"/>
    <property type="match status" value="1"/>
</dbReference>
<dbReference type="AlphaFoldDB" id="A0A2A5RZT8"/>
<name>A0A2A5RZT8_9LACT</name>
<keyword evidence="1" id="KW-0378">Hydrolase</keyword>
<sequence length="281" mass="30820">MFVVNGTSKLKKVLMSPPAFLKQAAPINAISVQYADRLLDQEKMLKEYASLVSAYQAAGVEVVEQPAFAETPNAVFARDFGGCVREGYILGRFKKDIRLAERDNYEQKMLELGIPKIAEVTRGYFEGGDFAFIDETTIAIGQIDRTDAQGIEEIRTQLEAYGYSVHAVPANPDYLHLDMCFNLVAPKIAIAYTAGLPDAFLALLDQKGIEVISGSEAMIYQHGYNVQALGNGRVLSLAQNKAINSAMYELGLEVIEVEITELLKAGGGIHCMTFPLERVAE</sequence>
<organism evidence="1 2">
    <name type="scientific">Pseudolactococcus plantarum</name>
    <dbReference type="NCBI Taxonomy" id="1365"/>
    <lineage>
        <taxon>Bacteria</taxon>
        <taxon>Bacillati</taxon>
        <taxon>Bacillota</taxon>
        <taxon>Bacilli</taxon>
        <taxon>Lactobacillales</taxon>
        <taxon>Streptococcaceae</taxon>
        <taxon>Pseudolactococcus</taxon>
    </lineage>
</organism>
<dbReference type="GO" id="GO:0019546">
    <property type="term" value="P:L-arginine deiminase pathway"/>
    <property type="evidence" value="ECO:0007669"/>
    <property type="project" value="TreeGrafter"/>
</dbReference>
<proteinExistence type="predicted"/>
<evidence type="ECO:0000313" key="1">
    <source>
        <dbReference type="EMBL" id="PCS06751.1"/>
    </source>
</evidence>
<dbReference type="Proteomes" id="UP000242246">
    <property type="component" value="Unassembled WGS sequence"/>
</dbReference>
<reference evidence="1 2" key="1">
    <citation type="submission" date="2014-12" db="EMBL/GenBank/DDBJ databases">
        <title>Draft genome sequences of 10 type strains of Lactococcus.</title>
        <authorList>
            <person name="Sun Z."/>
            <person name="Zhong Z."/>
            <person name="Liu W."/>
            <person name="Zhang W."/>
            <person name="Zhang H."/>
        </authorList>
    </citation>
    <scope>NUCLEOTIDE SEQUENCE [LARGE SCALE GENOMIC DNA]</scope>
    <source>
        <strain evidence="1 2">DSM 20686</strain>
    </source>
</reference>
<dbReference type="SUPFAM" id="SSF55909">
    <property type="entry name" value="Pentein"/>
    <property type="match status" value="1"/>
</dbReference>
<keyword evidence="2" id="KW-1185">Reference proteome</keyword>
<dbReference type="GO" id="GO:0016990">
    <property type="term" value="F:arginine deiminase activity"/>
    <property type="evidence" value="ECO:0007669"/>
    <property type="project" value="TreeGrafter"/>
</dbReference>
<protein>
    <submittedName>
        <fullName evidence="1">Aminohydrolase</fullName>
    </submittedName>
</protein>
<evidence type="ECO:0000313" key="2">
    <source>
        <dbReference type="Proteomes" id="UP000242246"/>
    </source>
</evidence>
<dbReference type="STRING" id="1348632.GCA_001591745_00991"/>
<comment type="caution">
    <text evidence="1">The sequence shown here is derived from an EMBL/GenBank/DDBJ whole genome shotgun (WGS) entry which is preliminary data.</text>
</comment>
<dbReference type="EMBL" id="JXJX01000007">
    <property type="protein sequence ID" value="PCS06751.1"/>
    <property type="molecule type" value="Genomic_DNA"/>
</dbReference>
<accession>A0A2A5RZT8</accession>
<gene>
    <name evidence="1" type="ORF">RU87_GL001604</name>
</gene>
<dbReference type="PANTHER" id="PTHR47271:SF2">
    <property type="entry name" value="ARGININE DEIMINASE"/>
    <property type="match status" value="1"/>
</dbReference>
<dbReference type="Gene3D" id="3.75.10.10">
    <property type="entry name" value="L-arginine/glycine Amidinotransferase, Chain A"/>
    <property type="match status" value="1"/>
</dbReference>
<dbReference type="OrthoDB" id="9814070at2"/>
<dbReference type="PANTHER" id="PTHR47271">
    <property type="entry name" value="ARGININE DEIMINASE"/>
    <property type="match status" value="1"/>
</dbReference>
<dbReference type="RefSeq" id="WP_068162442.1">
    <property type="nucleotide sequence ID" value="NZ_JXJX01000007.1"/>
</dbReference>